<feature type="domain" description="Gamma-glutamylcyclotransferase AIG2-like" evidence="6">
    <location>
        <begin position="5"/>
        <end position="121"/>
    </location>
</feature>
<protein>
    <recommendedName>
        <fullName evidence="5">Gamma-glutamylcyclotransferase family protein</fullName>
    </recommendedName>
</protein>
<evidence type="ECO:0000259" key="6">
    <source>
        <dbReference type="Pfam" id="PF06094"/>
    </source>
</evidence>
<evidence type="ECO:0000256" key="5">
    <source>
        <dbReference type="RuleBase" id="RU367036"/>
    </source>
</evidence>
<evidence type="ECO:0000313" key="7">
    <source>
        <dbReference type="EMBL" id="CBY33362.1"/>
    </source>
</evidence>
<dbReference type="InterPro" id="IPR039126">
    <property type="entry name" value="GGACT"/>
</dbReference>
<dbReference type="GO" id="GO:0061929">
    <property type="term" value="F:gamma-glutamylaminecyclotransferase activity"/>
    <property type="evidence" value="ECO:0007669"/>
    <property type="project" value="UniProtKB-EC"/>
</dbReference>
<dbReference type="Pfam" id="PF06094">
    <property type="entry name" value="GGACT"/>
    <property type="match status" value="1"/>
</dbReference>
<reference evidence="7" key="1">
    <citation type="journal article" date="2010" name="Science">
        <title>Plasticity of animal genome architecture unmasked by rapid evolution of a pelagic tunicate.</title>
        <authorList>
            <person name="Denoeud F."/>
            <person name="Henriet S."/>
            <person name="Mungpakdee S."/>
            <person name="Aury J.M."/>
            <person name="Da Silva C."/>
            <person name="Brinkmann H."/>
            <person name="Mikhaleva J."/>
            <person name="Olsen L.C."/>
            <person name="Jubin C."/>
            <person name="Canestro C."/>
            <person name="Bouquet J.M."/>
            <person name="Danks G."/>
            <person name="Poulain J."/>
            <person name="Campsteijn C."/>
            <person name="Adamski M."/>
            <person name="Cross I."/>
            <person name="Yadetie F."/>
            <person name="Muffato M."/>
            <person name="Louis A."/>
            <person name="Butcher S."/>
            <person name="Tsagkogeorga G."/>
            <person name="Konrad A."/>
            <person name="Singh S."/>
            <person name="Jensen M.F."/>
            <person name="Cong E.H."/>
            <person name="Eikeseth-Otteraa H."/>
            <person name="Noel B."/>
            <person name="Anthouard V."/>
            <person name="Porcel B.M."/>
            <person name="Kachouri-Lafond R."/>
            <person name="Nishino A."/>
            <person name="Ugolini M."/>
            <person name="Chourrout P."/>
            <person name="Nishida H."/>
            <person name="Aasland R."/>
            <person name="Huzurbazar S."/>
            <person name="Westhof E."/>
            <person name="Delsuc F."/>
            <person name="Lehrach H."/>
            <person name="Reinhardt R."/>
            <person name="Weissenbach J."/>
            <person name="Roy S.W."/>
            <person name="Artiguenave F."/>
            <person name="Postlethwait J.H."/>
            <person name="Manak J.R."/>
            <person name="Thompson E.M."/>
            <person name="Jaillon O."/>
            <person name="Du Pasquier L."/>
            <person name="Boudinot P."/>
            <person name="Liberles D.A."/>
            <person name="Volff J.N."/>
            <person name="Philippe H."/>
            <person name="Lenhard B."/>
            <person name="Roest Crollius H."/>
            <person name="Wincker P."/>
            <person name="Chourrout D."/>
        </authorList>
    </citation>
    <scope>NUCLEOTIDE SEQUENCE [LARGE SCALE GENOMIC DNA]</scope>
</reference>
<dbReference type="InterPro" id="IPR009288">
    <property type="entry name" value="AIG2-like_dom"/>
</dbReference>
<dbReference type="Gene3D" id="3.10.490.10">
    <property type="entry name" value="Gamma-glutamyl cyclotransferase-like"/>
    <property type="match status" value="1"/>
</dbReference>
<evidence type="ECO:0000256" key="4">
    <source>
        <dbReference type="PIRSR" id="PIRSR639126-1"/>
    </source>
</evidence>
<dbReference type="Proteomes" id="UP000011014">
    <property type="component" value="Unassembled WGS sequence"/>
</dbReference>
<organism evidence="7">
    <name type="scientific">Oikopleura dioica</name>
    <name type="common">Tunicate</name>
    <dbReference type="NCBI Taxonomy" id="34765"/>
    <lineage>
        <taxon>Eukaryota</taxon>
        <taxon>Metazoa</taxon>
        <taxon>Chordata</taxon>
        <taxon>Tunicata</taxon>
        <taxon>Appendicularia</taxon>
        <taxon>Copelata</taxon>
        <taxon>Oikopleuridae</taxon>
        <taxon>Oikopleura</taxon>
    </lineage>
</organism>
<evidence type="ECO:0000256" key="1">
    <source>
        <dbReference type="ARBA" id="ARBA00001684"/>
    </source>
</evidence>
<dbReference type="SUPFAM" id="SSF110857">
    <property type="entry name" value="Gamma-glutamyl cyclotransferase-like"/>
    <property type="match status" value="1"/>
</dbReference>
<evidence type="ECO:0000256" key="2">
    <source>
        <dbReference type="ARBA" id="ARBA00008861"/>
    </source>
</evidence>
<dbReference type="AlphaFoldDB" id="E4YCU5"/>
<evidence type="ECO:0000256" key="3">
    <source>
        <dbReference type="ARBA" id="ARBA00023239"/>
    </source>
</evidence>
<dbReference type="EMBL" id="FN654411">
    <property type="protein sequence ID" value="CBY33362.1"/>
    <property type="molecule type" value="Genomic_DNA"/>
</dbReference>
<dbReference type="InterPro" id="IPR036568">
    <property type="entry name" value="GGCT-like_sf"/>
</dbReference>
<dbReference type="InterPro" id="IPR013024">
    <property type="entry name" value="GGCT-like"/>
</dbReference>
<comment type="catalytic activity">
    <reaction evidence="1">
        <text>epsilon-(gamma-L-glutamyl)-L-lysine = 5-oxo-L-proline + L-lysine</text>
        <dbReference type="Rhea" id="RHEA:16961"/>
        <dbReference type="ChEBI" id="CHEBI:32551"/>
        <dbReference type="ChEBI" id="CHEBI:58402"/>
        <dbReference type="ChEBI" id="CHEBI:133752"/>
        <dbReference type="EC" id="4.3.2.8"/>
    </reaction>
</comment>
<feature type="active site" description="Proton acceptor" evidence="4">
    <location>
        <position position="86"/>
    </location>
</feature>
<name>E4YCU5_OIKDI</name>
<dbReference type="PANTHER" id="PTHR12510">
    <property type="entry name" value="TROPONIN C-AKIN-1 PROTEIN"/>
    <property type="match status" value="1"/>
</dbReference>
<sequence>MTQKLFIYGTLKSGEPNCWLIDNLCKLKHIQEPPRPAITKDTYPLVTDPQTDHVPILVARRGKGNKIKGEVIEVSEKGASVLDEFEGLDKEGEYKRISIAVENHLGETENCICYAYNGSEKEICRLLKLDFISSYTAENQSYSGSEEDKKFGEEISAKILDQ</sequence>
<gene>
    <name evidence="7" type="ORF">GSOID_T00021266001</name>
</gene>
<dbReference type="CDD" id="cd06661">
    <property type="entry name" value="GGCT_like"/>
    <property type="match status" value="1"/>
</dbReference>
<dbReference type="PANTHER" id="PTHR12510:SF4">
    <property type="entry name" value="GAMMA-GLUTAMYLAMINECYCLOTRANSFERASE"/>
    <property type="match status" value="1"/>
</dbReference>
<proteinExistence type="inferred from homology"/>
<comment type="similarity">
    <text evidence="2 5">Belongs to the gamma-glutamylcyclotransferase family.</text>
</comment>
<keyword evidence="3" id="KW-0456">Lyase</keyword>
<accession>E4YCU5</accession>
<dbReference type="GO" id="GO:0005829">
    <property type="term" value="C:cytosol"/>
    <property type="evidence" value="ECO:0007669"/>
    <property type="project" value="TreeGrafter"/>
</dbReference>